<feature type="transmembrane region" description="Helical" evidence="9">
    <location>
        <begin position="319"/>
        <end position="349"/>
    </location>
</feature>
<feature type="transmembrane region" description="Helical" evidence="9">
    <location>
        <begin position="423"/>
        <end position="443"/>
    </location>
</feature>
<feature type="transmembrane region" description="Helical" evidence="9">
    <location>
        <begin position="70"/>
        <end position="95"/>
    </location>
</feature>
<dbReference type="Proteomes" id="UP000181997">
    <property type="component" value="Unassembled WGS sequence"/>
</dbReference>
<dbReference type="InterPro" id="IPR001734">
    <property type="entry name" value="Na/solute_symporter"/>
</dbReference>
<evidence type="ECO:0000256" key="5">
    <source>
        <dbReference type="ARBA" id="ARBA00022692"/>
    </source>
</evidence>
<dbReference type="Pfam" id="PF00474">
    <property type="entry name" value="SSF"/>
    <property type="match status" value="1"/>
</dbReference>
<dbReference type="GO" id="GO:0005886">
    <property type="term" value="C:plasma membrane"/>
    <property type="evidence" value="ECO:0007669"/>
    <property type="project" value="TreeGrafter"/>
</dbReference>
<protein>
    <submittedName>
        <fullName evidence="10">Sodium/pantothenate symporter</fullName>
    </submittedName>
</protein>
<organism evidence="10 11">
    <name type="scientific">[Bacillus] enclensis</name>
    <dbReference type="NCBI Taxonomy" id="1402860"/>
    <lineage>
        <taxon>Bacteria</taxon>
        <taxon>Bacillati</taxon>
        <taxon>Bacillota</taxon>
        <taxon>Bacilli</taxon>
        <taxon>Bacillales</taxon>
        <taxon>Bacillaceae</taxon>
        <taxon>Rossellomorea</taxon>
    </lineage>
</organism>
<feature type="transmembrane region" description="Helical" evidence="9">
    <location>
        <begin position="157"/>
        <end position="179"/>
    </location>
</feature>
<comment type="similarity">
    <text evidence="2 8">Belongs to the sodium:solute symporter (SSF) (TC 2.A.21) family.</text>
</comment>
<feature type="transmembrane region" description="Helical" evidence="9">
    <location>
        <begin position="239"/>
        <end position="261"/>
    </location>
</feature>
<evidence type="ECO:0000256" key="3">
    <source>
        <dbReference type="ARBA" id="ARBA00022448"/>
    </source>
</evidence>
<dbReference type="InterPro" id="IPR011849">
    <property type="entry name" value="Na/pantothenate_symporter"/>
</dbReference>
<dbReference type="PANTHER" id="PTHR48086">
    <property type="entry name" value="SODIUM/PROLINE SYMPORTER-RELATED"/>
    <property type="match status" value="1"/>
</dbReference>
<sequence>MNSMAILPMILFLVIIFIVGVYSSRNIRKADSFVQDYFLGSRQLGGFILAMTMIATYGSASSFIGGPGAAYSYGLSWVLLAMSQVVTGYFVLLVLGKKFAIMSRKYNAVTLVDYLQGRYQSHYITILSALAIIIFLFSAMIAQWVGGARLIESLTGLSYKSALFLFAASVLIYVIVGGFRAVAVTDAIQGVVMLVGTIILLIATIIAGGGMENIMMDLKAENPNLLTPNGANGELSARYISSFWILVGVGVVGLPQVAVRAMSYKNSRSMHRALVIGTIVVGTIMLGMHLIGVLARAVMPGVEVADKVMPLLALEVLPPWLAGIVLAAPMAAIMSTVDSLLLIVSSAIVKDVYMNFINKDADEKKVKRMSLTVTSLIGIAVFLMALSPPELIIWLNLFSFGGLEAVFIWPIVLGLYWKTGNAYGALASMLSGMISYILFHSFLPNYLDMNTVVIPILISFIVYVSVSLMTKQKRIQ</sequence>
<dbReference type="PROSITE" id="PS00456">
    <property type="entry name" value="NA_SOLUT_SYMP_1"/>
    <property type="match status" value="1"/>
</dbReference>
<feature type="transmembrane region" description="Helical" evidence="9">
    <location>
        <begin position="44"/>
        <end position="64"/>
    </location>
</feature>
<comment type="subcellular location">
    <subcellularLocation>
        <location evidence="1">Membrane</location>
        <topology evidence="1">Multi-pass membrane protein</topology>
    </subcellularLocation>
</comment>
<dbReference type="InterPro" id="IPR038377">
    <property type="entry name" value="Na/Glc_symporter_sf"/>
</dbReference>
<feature type="transmembrane region" description="Helical" evidence="9">
    <location>
        <begin position="369"/>
        <end position="386"/>
    </location>
</feature>
<feature type="transmembrane region" description="Helical" evidence="9">
    <location>
        <begin position="191"/>
        <end position="211"/>
    </location>
</feature>
<dbReference type="PROSITE" id="PS50283">
    <property type="entry name" value="NA_SOLUT_SYMP_3"/>
    <property type="match status" value="1"/>
</dbReference>
<keyword evidence="4" id="KW-1003">Cell membrane</keyword>
<keyword evidence="5 9" id="KW-0812">Transmembrane</keyword>
<dbReference type="Gene3D" id="1.20.1730.10">
    <property type="entry name" value="Sodium/glucose cotransporter"/>
    <property type="match status" value="1"/>
</dbReference>
<feature type="transmembrane region" description="Helical" evidence="9">
    <location>
        <begin position="123"/>
        <end position="145"/>
    </location>
</feature>
<evidence type="ECO:0000256" key="7">
    <source>
        <dbReference type="ARBA" id="ARBA00023136"/>
    </source>
</evidence>
<keyword evidence="3" id="KW-0813">Transport</keyword>
<dbReference type="GO" id="GO:0015081">
    <property type="term" value="F:sodium ion transmembrane transporter activity"/>
    <property type="evidence" value="ECO:0007669"/>
    <property type="project" value="InterPro"/>
</dbReference>
<keyword evidence="7 9" id="KW-0472">Membrane</keyword>
<feature type="transmembrane region" description="Helical" evidence="9">
    <location>
        <begin position="273"/>
        <end position="299"/>
    </location>
</feature>
<evidence type="ECO:0000256" key="2">
    <source>
        <dbReference type="ARBA" id="ARBA00006434"/>
    </source>
</evidence>
<gene>
    <name evidence="10" type="ORF">GA0061094_0702</name>
</gene>
<dbReference type="InterPro" id="IPR018212">
    <property type="entry name" value="Na/solute_symporter_CS"/>
</dbReference>
<reference evidence="11" key="1">
    <citation type="submission" date="2016-08" db="EMBL/GenBank/DDBJ databases">
        <authorList>
            <person name="Varghese N."/>
            <person name="Submissions Spin"/>
        </authorList>
    </citation>
    <scope>NUCLEOTIDE SEQUENCE [LARGE SCALE GENOMIC DNA]</scope>
    <source>
        <strain evidence="11">SGD-1123</strain>
    </source>
</reference>
<dbReference type="GO" id="GO:0036376">
    <property type="term" value="P:sodium ion export across plasma membrane"/>
    <property type="evidence" value="ECO:0007669"/>
    <property type="project" value="InterPro"/>
</dbReference>
<evidence type="ECO:0000256" key="1">
    <source>
        <dbReference type="ARBA" id="ARBA00004141"/>
    </source>
</evidence>
<feature type="transmembrane region" description="Helical" evidence="9">
    <location>
        <begin position="6"/>
        <end position="23"/>
    </location>
</feature>
<dbReference type="PANTHER" id="PTHR48086:SF4">
    <property type="entry name" value="SODIUM_PANTOTHENATE SYMPORTER"/>
    <property type="match status" value="1"/>
</dbReference>
<keyword evidence="6 9" id="KW-1133">Transmembrane helix</keyword>
<feature type="transmembrane region" description="Helical" evidence="9">
    <location>
        <begin position="449"/>
        <end position="470"/>
    </location>
</feature>
<name>A0A0V8HKN7_9BACI</name>
<dbReference type="CDD" id="cd10327">
    <property type="entry name" value="SLC5sbd_PanF"/>
    <property type="match status" value="1"/>
</dbReference>
<accession>A0A0V8HKN7</accession>
<evidence type="ECO:0000256" key="4">
    <source>
        <dbReference type="ARBA" id="ARBA00022475"/>
    </source>
</evidence>
<dbReference type="AlphaFoldDB" id="A0A0V8HKN7"/>
<dbReference type="NCBIfam" id="TIGR02119">
    <property type="entry name" value="panF"/>
    <property type="match status" value="1"/>
</dbReference>
<keyword evidence="11" id="KW-1185">Reference proteome</keyword>
<dbReference type="EMBL" id="FMAU01000001">
    <property type="protein sequence ID" value="SCB81639.1"/>
    <property type="molecule type" value="Genomic_DNA"/>
</dbReference>
<proteinExistence type="inferred from homology"/>
<dbReference type="OrthoDB" id="9810181at2"/>
<dbReference type="GO" id="GO:0015233">
    <property type="term" value="F:pantothenate transmembrane transporter activity"/>
    <property type="evidence" value="ECO:0007669"/>
    <property type="project" value="InterPro"/>
</dbReference>
<evidence type="ECO:0000313" key="11">
    <source>
        <dbReference type="Proteomes" id="UP000181997"/>
    </source>
</evidence>
<evidence type="ECO:0000256" key="6">
    <source>
        <dbReference type="ARBA" id="ARBA00022989"/>
    </source>
</evidence>
<dbReference type="InterPro" id="IPR050277">
    <property type="entry name" value="Sodium:Solute_Symporter"/>
</dbReference>
<dbReference type="NCBIfam" id="TIGR00813">
    <property type="entry name" value="sss"/>
    <property type="match status" value="1"/>
</dbReference>
<evidence type="ECO:0000256" key="8">
    <source>
        <dbReference type="RuleBase" id="RU362091"/>
    </source>
</evidence>
<dbReference type="RefSeq" id="WP_058297540.1">
    <property type="nucleotide sequence ID" value="NZ_FMAU01000001.1"/>
</dbReference>
<evidence type="ECO:0000256" key="9">
    <source>
        <dbReference type="SAM" id="Phobius"/>
    </source>
</evidence>
<evidence type="ECO:0000313" key="10">
    <source>
        <dbReference type="EMBL" id="SCB81639.1"/>
    </source>
</evidence>
<feature type="transmembrane region" description="Helical" evidence="9">
    <location>
        <begin position="392"/>
        <end position="416"/>
    </location>
</feature>